<evidence type="ECO:0000256" key="1">
    <source>
        <dbReference type="ARBA" id="ARBA00000900"/>
    </source>
</evidence>
<organism evidence="7 8">
    <name type="scientific">Aquilegia coerulea</name>
    <name type="common">Rocky mountain columbine</name>
    <dbReference type="NCBI Taxonomy" id="218851"/>
    <lineage>
        <taxon>Eukaryota</taxon>
        <taxon>Viridiplantae</taxon>
        <taxon>Streptophyta</taxon>
        <taxon>Embryophyta</taxon>
        <taxon>Tracheophyta</taxon>
        <taxon>Spermatophyta</taxon>
        <taxon>Magnoliopsida</taxon>
        <taxon>Ranunculales</taxon>
        <taxon>Ranunculaceae</taxon>
        <taxon>Thalictroideae</taxon>
        <taxon>Aquilegia</taxon>
    </lineage>
</organism>
<dbReference type="OrthoDB" id="26899at2759"/>
<dbReference type="SMART" id="SM00504">
    <property type="entry name" value="Ubox"/>
    <property type="match status" value="1"/>
</dbReference>
<reference evidence="7 8" key="1">
    <citation type="submission" date="2017-09" db="EMBL/GenBank/DDBJ databases">
        <title>WGS assembly of Aquilegia coerulea Goldsmith.</title>
        <authorList>
            <person name="Hodges S."/>
            <person name="Kramer E."/>
            <person name="Nordborg M."/>
            <person name="Tomkins J."/>
            <person name="Borevitz J."/>
            <person name="Derieg N."/>
            <person name="Yan J."/>
            <person name="Mihaltcheva S."/>
            <person name="Hayes R.D."/>
            <person name="Rokhsar D."/>
        </authorList>
    </citation>
    <scope>NUCLEOTIDE SEQUENCE [LARGE SCALE GENOMIC DNA]</scope>
    <source>
        <strain evidence="8">cv. Goldsmith</strain>
    </source>
</reference>
<dbReference type="InParanoid" id="A0A2G5DCS2"/>
<dbReference type="EC" id="2.3.2.27" evidence="3"/>
<evidence type="ECO:0000256" key="4">
    <source>
        <dbReference type="ARBA" id="ARBA00022679"/>
    </source>
</evidence>
<comment type="catalytic activity">
    <reaction evidence="1">
        <text>S-ubiquitinyl-[E2 ubiquitin-conjugating enzyme]-L-cysteine + [acceptor protein]-L-lysine = [E2 ubiquitin-conjugating enzyme]-L-cysteine + N(6)-ubiquitinyl-[acceptor protein]-L-lysine.</text>
        <dbReference type="EC" id="2.3.2.27"/>
    </reaction>
</comment>
<dbReference type="GO" id="GO:0007166">
    <property type="term" value="P:cell surface receptor signaling pathway"/>
    <property type="evidence" value="ECO:0007669"/>
    <property type="project" value="InterPro"/>
</dbReference>
<evidence type="ECO:0000256" key="3">
    <source>
        <dbReference type="ARBA" id="ARBA00012483"/>
    </source>
</evidence>
<dbReference type="Pfam" id="PF04564">
    <property type="entry name" value="U-box"/>
    <property type="match status" value="1"/>
</dbReference>
<name>A0A2G5DCS2_AQUCA</name>
<evidence type="ECO:0000256" key="2">
    <source>
        <dbReference type="ARBA" id="ARBA00004906"/>
    </source>
</evidence>
<dbReference type="PANTHER" id="PTHR45958">
    <property type="entry name" value="RING-TYPE E3 UBIQUITIN TRANSFERASE"/>
    <property type="match status" value="1"/>
</dbReference>
<feature type="coiled-coil region" evidence="5">
    <location>
        <begin position="194"/>
        <end position="224"/>
    </location>
</feature>
<dbReference type="SUPFAM" id="SSF48371">
    <property type="entry name" value="ARM repeat"/>
    <property type="match status" value="2"/>
</dbReference>
<dbReference type="InterPro" id="IPR011989">
    <property type="entry name" value="ARM-like"/>
</dbReference>
<accession>A0A2G5DCS2</accession>
<dbReference type="InterPro" id="IPR013083">
    <property type="entry name" value="Znf_RING/FYVE/PHD"/>
</dbReference>
<dbReference type="InterPro" id="IPR036537">
    <property type="entry name" value="Adaptor_Cbl_N_dom_sf"/>
</dbReference>
<evidence type="ECO:0000256" key="5">
    <source>
        <dbReference type="SAM" id="Coils"/>
    </source>
</evidence>
<dbReference type="InterPro" id="IPR016024">
    <property type="entry name" value="ARM-type_fold"/>
</dbReference>
<comment type="pathway">
    <text evidence="2">Protein modification; protein ubiquitination.</text>
</comment>
<dbReference type="Gene3D" id="1.25.10.10">
    <property type="entry name" value="Leucine-rich Repeat Variant"/>
    <property type="match status" value="3"/>
</dbReference>
<proteinExistence type="predicted"/>
<dbReference type="Proteomes" id="UP000230069">
    <property type="component" value="Unassembled WGS sequence"/>
</dbReference>
<evidence type="ECO:0000313" key="8">
    <source>
        <dbReference type="Proteomes" id="UP000230069"/>
    </source>
</evidence>
<gene>
    <name evidence="7" type="ORF">AQUCO_02200026v1</name>
</gene>
<dbReference type="SMART" id="SM00185">
    <property type="entry name" value="ARM"/>
    <property type="match status" value="4"/>
</dbReference>
<keyword evidence="4" id="KW-0808">Transferase</keyword>
<keyword evidence="8" id="KW-1185">Reference proteome</keyword>
<evidence type="ECO:0000313" key="7">
    <source>
        <dbReference type="EMBL" id="PIA41329.1"/>
    </source>
</evidence>
<protein>
    <recommendedName>
        <fullName evidence="3">RING-type E3 ubiquitin transferase</fullName>
        <ecNumber evidence="3">2.3.2.27</ecNumber>
    </recommendedName>
</protein>
<dbReference type="EMBL" id="KZ305039">
    <property type="protein sequence ID" value="PIA41329.1"/>
    <property type="molecule type" value="Genomic_DNA"/>
</dbReference>
<dbReference type="AlphaFoldDB" id="A0A2G5DCS2"/>
<dbReference type="Gene3D" id="3.30.40.10">
    <property type="entry name" value="Zinc/RING finger domain, C3HC4 (zinc finger)"/>
    <property type="match status" value="1"/>
</dbReference>
<dbReference type="InterPro" id="IPR000225">
    <property type="entry name" value="Armadillo"/>
</dbReference>
<dbReference type="InterPro" id="IPR052608">
    <property type="entry name" value="U-box_domain_protein"/>
</dbReference>
<dbReference type="GO" id="GO:0061630">
    <property type="term" value="F:ubiquitin protein ligase activity"/>
    <property type="evidence" value="ECO:0007669"/>
    <property type="project" value="UniProtKB-EC"/>
</dbReference>
<dbReference type="STRING" id="218851.A0A2G5DCS2"/>
<dbReference type="PANTHER" id="PTHR45958:SF11">
    <property type="entry name" value="RING-TYPE E3 UBIQUITIN TRANSFERASE"/>
    <property type="match status" value="1"/>
</dbReference>
<dbReference type="InterPro" id="IPR003613">
    <property type="entry name" value="Ubox_domain"/>
</dbReference>
<feature type="domain" description="U-box" evidence="6">
    <location>
        <begin position="250"/>
        <end position="324"/>
    </location>
</feature>
<keyword evidence="5" id="KW-0175">Coiled coil</keyword>
<dbReference type="GO" id="GO:0016567">
    <property type="term" value="P:protein ubiquitination"/>
    <property type="evidence" value="ECO:0007669"/>
    <property type="project" value="UniProtKB-UniPathway"/>
</dbReference>
<sequence length="1020" mass="114290">MDLGCVGEAVLEELWSKVILRAMELVSETDDIMFEKGSFREFSKHISQLSIIFEALHTKRVEATSLKSTTVTLEALHSQLNKACKIIKDYKSRSKLLLMLNSHSVLKQMQELTTEIAGTIALLQLANMDTTLKLKFDVDKIINNVRSVEFSSRTKTEAIASEIEKSIASHVINRDHTIELLHKIAEACGTSMNASLVQNELALLKQEKEELEAQKKQSEALQLSQLITFLYSSDMVLYPPEEEFIAHQQNSFDSLSCPLYHELMMEPVTIVCGHNFERKAIQEHFRHGMISCPICKQELPSVELTPNLSLLASIKQWKQRDMDIKFQSAVSGINSNDHGILNASLDNLQGLMEMPRYREVVSEKGLITKMVELLQRNNSNIPAVLKCLYYLSCHCDENKEIIVEVGALSYILKCFYKGETNTNAITILLELSTNAKLQEKIGNTKYCIPLLVSMLHNDNHDVAHKAEKVLINLSSFTHFVIKMAEAGHFKPFVFHFTEGSLETRASMAAALVDIQIGDDKIKSFEHRHFICKLVEMLSSHSPACIGACLKCINKLLLHSKMVICFLDDTSAISQLITLLTSASVEKHWKLETIEVLRSLIANFQTSDIQKYPQLQDLQSPKNVNLFMCLATTAEPRLRLKSLQLLIVLTEKLEIAQNLVRCNKDEIDNLFGSFNTYQPPEVRKQVIKLIYNISKKHPAGVPLPAAQAAEYAIYALVAILNSSPDNMERSIAAGIISQLPTNEIIDQILHRSEALKTIQEVLCTIDNRHPRIRAPNEDESLLENALAALVRYTQHTNPDDQTQVCDFELYPSLVCILSSGSSLAKEYAAIALAHLSQSAIISTDDANIISKQSNNVSMHKRVRFFPKMFQRFSSSIPQKSMCSIHGSSCSSKHTFCLVKADAVKPLVHTLSDTGSGAAEAALTALSTMLNDSRTLSRAVGAIVDNEGVTGIVEVLERGTLSAKTKALNLFHKILEHTEIRNRQFQRAERILIHLLTEDTLKKRAALVLRQMKILPDQSSFF</sequence>
<dbReference type="UniPathway" id="UPA00143"/>
<evidence type="ECO:0000259" key="6">
    <source>
        <dbReference type="PROSITE" id="PS51698"/>
    </source>
</evidence>
<dbReference type="SUPFAM" id="SSF57850">
    <property type="entry name" value="RING/U-box"/>
    <property type="match status" value="1"/>
</dbReference>
<dbReference type="PROSITE" id="PS51698">
    <property type="entry name" value="U_BOX"/>
    <property type="match status" value="1"/>
</dbReference>
<dbReference type="Gene3D" id="1.20.930.20">
    <property type="entry name" value="Adaptor protein Cbl, N-terminal domain"/>
    <property type="match status" value="1"/>
</dbReference>